<name>A0ABN9THJ8_9DINO</name>
<sequence length="239" mass="26233">MDPHGMPSGGDWALQRSGALFFEGTERVTIDQCLVTGVDGNGIFISGYNRNLTLQDSELAWIGDSAVAAWGYTEQGRGAGSVTLPRGVGIDGTGGEQPRGTRIVGNVMREVGLYQKQSSMFFQAQSCQTLLARNIFYNGPRAHINFNDQFGGANRITQNLLLNACRETADHGPFNSWGRQPYITEIRDGVTPSITPAITEIDHNFIIGSYNTQEAIDTDDASEYFEAHHNLFLFMDSKD</sequence>
<evidence type="ECO:0000313" key="2">
    <source>
        <dbReference type="Proteomes" id="UP001189429"/>
    </source>
</evidence>
<proteinExistence type="predicted"/>
<dbReference type="SUPFAM" id="SSF51126">
    <property type="entry name" value="Pectin lyase-like"/>
    <property type="match status" value="1"/>
</dbReference>
<reference evidence="1" key="1">
    <citation type="submission" date="2023-10" db="EMBL/GenBank/DDBJ databases">
        <authorList>
            <person name="Chen Y."/>
            <person name="Shah S."/>
            <person name="Dougan E. K."/>
            <person name="Thang M."/>
            <person name="Chan C."/>
        </authorList>
    </citation>
    <scope>NUCLEOTIDE SEQUENCE [LARGE SCALE GENOMIC DNA]</scope>
</reference>
<evidence type="ECO:0000313" key="1">
    <source>
        <dbReference type="EMBL" id="CAK0845155.1"/>
    </source>
</evidence>
<accession>A0ABN9THJ8</accession>
<dbReference type="EMBL" id="CAUYUJ010014718">
    <property type="protein sequence ID" value="CAK0845155.1"/>
    <property type="molecule type" value="Genomic_DNA"/>
</dbReference>
<dbReference type="InterPro" id="IPR012334">
    <property type="entry name" value="Pectin_lyas_fold"/>
</dbReference>
<dbReference type="Gene3D" id="2.160.20.10">
    <property type="entry name" value="Single-stranded right-handed beta-helix, Pectin lyase-like"/>
    <property type="match status" value="1"/>
</dbReference>
<evidence type="ECO:0008006" key="3">
    <source>
        <dbReference type="Google" id="ProtNLM"/>
    </source>
</evidence>
<protein>
    <recommendedName>
        <fullName evidence="3">Right handed beta helix domain-containing protein</fullName>
    </recommendedName>
</protein>
<gene>
    <name evidence="1" type="ORF">PCOR1329_LOCUS39034</name>
</gene>
<dbReference type="Proteomes" id="UP001189429">
    <property type="component" value="Unassembled WGS sequence"/>
</dbReference>
<comment type="caution">
    <text evidence="1">The sequence shown here is derived from an EMBL/GenBank/DDBJ whole genome shotgun (WGS) entry which is preliminary data.</text>
</comment>
<keyword evidence="2" id="KW-1185">Reference proteome</keyword>
<organism evidence="1 2">
    <name type="scientific">Prorocentrum cordatum</name>
    <dbReference type="NCBI Taxonomy" id="2364126"/>
    <lineage>
        <taxon>Eukaryota</taxon>
        <taxon>Sar</taxon>
        <taxon>Alveolata</taxon>
        <taxon>Dinophyceae</taxon>
        <taxon>Prorocentrales</taxon>
        <taxon>Prorocentraceae</taxon>
        <taxon>Prorocentrum</taxon>
    </lineage>
</organism>
<dbReference type="InterPro" id="IPR011050">
    <property type="entry name" value="Pectin_lyase_fold/virulence"/>
</dbReference>